<accession>A0A081K7A5</accession>
<evidence type="ECO:0000313" key="1">
    <source>
        <dbReference type="EMBL" id="KEI70031.1"/>
    </source>
</evidence>
<name>A0A081K7A5_9GAMM</name>
<organism evidence="1 2">
    <name type="scientific">Endozoicomonas elysicola</name>
    <dbReference type="NCBI Taxonomy" id="305900"/>
    <lineage>
        <taxon>Bacteria</taxon>
        <taxon>Pseudomonadati</taxon>
        <taxon>Pseudomonadota</taxon>
        <taxon>Gammaproteobacteria</taxon>
        <taxon>Oceanospirillales</taxon>
        <taxon>Endozoicomonadaceae</taxon>
        <taxon>Endozoicomonas</taxon>
    </lineage>
</organism>
<protein>
    <submittedName>
        <fullName evidence="1">Uncharacterized protein</fullName>
    </submittedName>
</protein>
<proteinExistence type="predicted"/>
<dbReference type="AlphaFoldDB" id="A0A081K7A5"/>
<dbReference type="eggNOG" id="ENOG502ZA4H">
    <property type="taxonomic scope" value="Bacteria"/>
</dbReference>
<dbReference type="Proteomes" id="UP000027997">
    <property type="component" value="Unassembled WGS sequence"/>
</dbReference>
<reference evidence="1 2" key="1">
    <citation type="submission" date="2014-06" db="EMBL/GenBank/DDBJ databases">
        <title>Whole Genome Sequences of Three Symbiotic Endozoicomonas Bacteria.</title>
        <authorList>
            <person name="Neave M.J."/>
            <person name="Apprill A."/>
            <person name="Voolstra C.R."/>
        </authorList>
    </citation>
    <scope>NUCLEOTIDE SEQUENCE [LARGE SCALE GENOMIC DNA]</scope>
    <source>
        <strain evidence="1 2">DSM 22380</strain>
    </source>
</reference>
<evidence type="ECO:0000313" key="2">
    <source>
        <dbReference type="Proteomes" id="UP000027997"/>
    </source>
</evidence>
<comment type="caution">
    <text evidence="1">The sequence shown here is derived from an EMBL/GenBank/DDBJ whole genome shotgun (WGS) entry which is preliminary data.</text>
</comment>
<sequence length="275" mass="30655">MSKSALNMFEDVFAQMRELPADLQRDLPVLLVNRKGDHCSAFMRTENIIGYAEPEKNYRLTWQGLVPEPVATVSESLTTPATPSLVNAKGKWIKDVDLSTKDANILGGMGSFFLPDYEKELVIPVAPTTHEHLAFYGCRLIRVGEVVSFDSTGNLPVTITSIGERYVDSYLMDQDKGGGTYLEVHDRPHLHMPLNKDAEGYLIIGKQTQEGDYLMSAFQVPFGYAIVMAPWVIHSDAYLVGRYLVIYSATPDFSTVILRKKSGELAPIRFSKNVS</sequence>
<dbReference type="RefSeq" id="WP_020584240.1">
    <property type="nucleotide sequence ID" value="NZ_JOJP01000001.1"/>
</dbReference>
<gene>
    <name evidence="1" type="ORF">GV64_04060</name>
</gene>
<dbReference type="EMBL" id="JOJP01000001">
    <property type="protein sequence ID" value="KEI70031.1"/>
    <property type="molecule type" value="Genomic_DNA"/>
</dbReference>
<dbReference type="STRING" id="305900.GV64_04060"/>
<keyword evidence="2" id="KW-1185">Reference proteome</keyword>